<dbReference type="EMBL" id="AFVW02000003">
    <property type="protein sequence ID" value="EJO88641.1"/>
    <property type="molecule type" value="Genomic_DNA"/>
</dbReference>
<sequence>MVDDRGHKRKDVAKFSSFDLVEKYLVWDWATLARSGLASGPLGTDLYKLGYAAGVEVSELDKGNIELRLDGEWAILVVGDATIFSHIMLKSFDDLLEIASQGGL</sequence>
<organism evidence="1 2">
    <name type="scientific">Mycobacterium colombiense CECT 3035</name>
    <dbReference type="NCBI Taxonomy" id="1041522"/>
    <lineage>
        <taxon>Bacteria</taxon>
        <taxon>Bacillati</taxon>
        <taxon>Actinomycetota</taxon>
        <taxon>Actinomycetes</taxon>
        <taxon>Mycobacteriales</taxon>
        <taxon>Mycobacteriaceae</taxon>
        <taxon>Mycobacterium</taxon>
        <taxon>Mycobacterium avium complex (MAC)</taxon>
    </lineage>
</organism>
<accession>J5E8C3</accession>
<comment type="caution">
    <text evidence="1">The sequence shown here is derived from an EMBL/GenBank/DDBJ whole genome shotgun (WGS) entry which is preliminary data.</text>
</comment>
<evidence type="ECO:0000313" key="1">
    <source>
        <dbReference type="EMBL" id="EJO88641.1"/>
    </source>
</evidence>
<dbReference type="AlphaFoldDB" id="J5E8C3"/>
<evidence type="ECO:0000313" key="2">
    <source>
        <dbReference type="Proteomes" id="UP000006455"/>
    </source>
</evidence>
<dbReference type="eggNOG" id="ENOG5032HT3">
    <property type="taxonomic scope" value="Bacteria"/>
</dbReference>
<dbReference type="Proteomes" id="UP000006455">
    <property type="component" value="Unassembled WGS sequence"/>
</dbReference>
<name>J5E8C3_9MYCO</name>
<protein>
    <submittedName>
        <fullName evidence="1">Uncharacterized protein</fullName>
    </submittedName>
</protein>
<proteinExistence type="predicted"/>
<reference evidence="1 2" key="1">
    <citation type="journal article" date="2011" name="J. Bacteriol.">
        <title>Genome sequence of the Mycobacterium colombiense type strain, CECT 3035.</title>
        <authorList>
            <person name="Gonzalez-Perez M."/>
            <person name="Murcia M.I."/>
            <person name="Landsman D."/>
            <person name="Jordan I.K."/>
            <person name="Marino-Ramirez L."/>
        </authorList>
    </citation>
    <scope>NUCLEOTIDE SEQUENCE [LARGE SCALE GENOMIC DNA]</scope>
    <source>
        <strain evidence="1 2">CECT 3035</strain>
    </source>
</reference>
<gene>
    <name evidence="1" type="ORF">MCOL_V210350</name>
</gene>